<keyword evidence="2" id="KW-0805">Transcription regulation</keyword>
<evidence type="ECO:0000256" key="3">
    <source>
        <dbReference type="ARBA" id="ARBA00023125"/>
    </source>
</evidence>
<feature type="region of interest" description="Disordered" evidence="6">
    <location>
        <begin position="16"/>
        <end position="38"/>
    </location>
</feature>
<feature type="compositionally biased region" description="Basic residues" evidence="6">
    <location>
        <begin position="388"/>
        <end position="397"/>
    </location>
</feature>
<name>A0ABQ9NT63_9PEZI</name>
<keyword evidence="9" id="KW-1185">Reference proteome</keyword>
<dbReference type="SUPFAM" id="SSF47459">
    <property type="entry name" value="HLH, helix-loop-helix DNA-binding domain"/>
    <property type="match status" value="1"/>
</dbReference>
<sequence length="563" mass="60301">MSSNDHYHDQEQISQPFGYTFDDGEPSTPAGAVQPAGQPLLNTQSSAQILGFLNNPEDFDIGLSDTFINQDIYGAGLTDINEVWNLDSQNFQRQQSIAPSQTIRPAPAFAPVQAFGPVSPFDARPPHGLSHPFNPSSGSFSNPSLIAPNFATSGPQYRQEDHTFTGGANRIPITTSDDIIGAASTLSGLNSFHTHQQHAYPTHQYPQGDYGFTNLSGASGPAMTTSSLSSNPAITTPPSSSFYQPNVYTSSSADINGTPAPVFSNNMPYTYGSTTPSFDPYNYINYQPPASSRNAAQPRIFRFGSDSNFDTSGYHAPPTHDEARVLDRLQQDMSAFIPTSANSTQPNSPVLRRGEIKQPVAVMQSARQTGDEGKDSEGEEAESATGASRKRRKGKGKLKAEDLFPNPPADAVTAPTTMGTTRKTSATGERAPKVRKTSRAAASAATTTTTTTPPKTKRASVPASGSAPNPLAANKPARENLTEEQKRQNHILSEQKRRNLIKKGFEKLNELVPELRENCPSKSQVLDLTAGFLERLIRGNGELRGVLGEDDQGGRGGGVSEGG</sequence>
<proteinExistence type="predicted"/>
<evidence type="ECO:0000256" key="4">
    <source>
        <dbReference type="ARBA" id="ARBA00023163"/>
    </source>
</evidence>
<dbReference type="Proteomes" id="UP001172684">
    <property type="component" value="Unassembled WGS sequence"/>
</dbReference>
<gene>
    <name evidence="8" type="ORF">H2201_004296</name>
</gene>
<feature type="compositionally biased region" description="Low complexity" evidence="6">
    <location>
        <begin position="439"/>
        <end position="454"/>
    </location>
</feature>
<evidence type="ECO:0000256" key="2">
    <source>
        <dbReference type="ARBA" id="ARBA00023015"/>
    </source>
</evidence>
<dbReference type="PANTHER" id="PTHR15741">
    <property type="entry name" value="BASIC HELIX-LOOP-HELIX ZIP TRANSCRIPTION FACTOR"/>
    <property type="match status" value="1"/>
</dbReference>
<organism evidence="8 9">
    <name type="scientific">Coniosporium apollinis</name>
    <dbReference type="NCBI Taxonomy" id="61459"/>
    <lineage>
        <taxon>Eukaryota</taxon>
        <taxon>Fungi</taxon>
        <taxon>Dikarya</taxon>
        <taxon>Ascomycota</taxon>
        <taxon>Pezizomycotina</taxon>
        <taxon>Dothideomycetes</taxon>
        <taxon>Dothideomycetes incertae sedis</taxon>
        <taxon>Coniosporium</taxon>
    </lineage>
</organism>
<feature type="region of interest" description="Disordered" evidence="6">
    <location>
        <begin position="362"/>
        <end position="495"/>
    </location>
</feature>
<comment type="subcellular location">
    <subcellularLocation>
        <location evidence="1">Nucleus</location>
    </subcellularLocation>
</comment>
<feature type="compositionally biased region" description="Polar residues" evidence="6">
    <location>
        <begin position="414"/>
        <end position="427"/>
    </location>
</feature>
<dbReference type="PANTHER" id="PTHR15741:SF27">
    <property type="entry name" value="TRANSCRIPTION FACTOR AP-4"/>
    <property type="match status" value="1"/>
</dbReference>
<dbReference type="SMART" id="SM00353">
    <property type="entry name" value="HLH"/>
    <property type="match status" value="1"/>
</dbReference>
<dbReference type="CDD" id="cd11404">
    <property type="entry name" value="bHLHzip_Mlx_like"/>
    <property type="match status" value="1"/>
</dbReference>
<dbReference type="InterPro" id="IPR036638">
    <property type="entry name" value="HLH_DNA-bd_sf"/>
</dbReference>
<feature type="compositionally biased region" description="Basic and acidic residues" evidence="6">
    <location>
        <begin position="476"/>
        <end position="495"/>
    </location>
</feature>
<dbReference type="EMBL" id="JAPDRL010000027">
    <property type="protein sequence ID" value="KAJ9665604.1"/>
    <property type="molecule type" value="Genomic_DNA"/>
</dbReference>
<protein>
    <recommendedName>
        <fullName evidence="7">BHLH domain-containing protein</fullName>
    </recommendedName>
</protein>
<dbReference type="InterPro" id="IPR052207">
    <property type="entry name" value="Max-like/E-box_TFs"/>
</dbReference>
<dbReference type="Gene3D" id="4.10.280.10">
    <property type="entry name" value="Helix-loop-helix DNA-binding domain"/>
    <property type="match status" value="1"/>
</dbReference>
<feature type="compositionally biased region" description="Gly residues" evidence="6">
    <location>
        <begin position="554"/>
        <end position="563"/>
    </location>
</feature>
<keyword evidence="4" id="KW-0804">Transcription</keyword>
<evidence type="ECO:0000313" key="8">
    <source>
        <dbReference type="EMBL" id="KAJ9665604.1"/>
    </source>
</evidence>
<keyword evidence="3" id="KW-0238">DNA-binding</keyword>
<evidence type="ECO:0000256" key="1">
    <source>
        <dbReference type="ARBA" id="ARBA00004123"/>
    </source>
</evidence>
<reference evidence="8" key="1">
    <citation type="submission" date="2022-10" db="EMBL/GenBank/DDBJ databases">
        <title>Culturing micro-colonial fungi from biological soil crusts in the Mojave desert and describing Neophaeococcomyces mojavensis, and introducing the new genera and species Taxawa tesnikishii.</title>
        <authorList>
            <person name="Kurbessoian T."/>
            <person name="Stajich J.E."/>
        </authorList>
    </citation>
    <scope>NUCLEOTIDE SEQUENCE</scope>
    <source>
        <strain evidence="8">TK_1</strain>
    </source>
</reference>
<comment type="caution">
    <text evidence="8">The sequence shown here is derived from an EMBL/GenBank/DDBJ whole genome shotgun (WGS) entry which is preliminary data.</text>
</comment>
<dbReference type="PROSITE" id="PS50888">
    <property type="entry name" value="BHLH"/>
    <property type="match status" value="1"/>
</dbReference>
<dbReference type="Pfam" id="PF00010">
    <property type="entry name" value="HLH"/>
    <property type="match status" value="1"/>
</dbReference>
<evidence type="ECO:0000259" key="7">
    <source>
        <dbReference type="PROSITE" id="PS50888"/>
    </source>
</evidence>
<feature type="region of interest" description="Disordered" evidence="6">
    <location>
        <begin position="544"/>
        <end position="563"/>
    </location>
</feature>
<keyword evidence="5" id="KW-0539">Nucleus</keyword>
<evidence type="ECO:0000256" key="6">
    <source>
        <dbReference type="SAM" id="MobiDB-lite"/>
    </source>
</evidence>
<evidence type="ECO:0000256" key="5">
    <source>
        <dbReference type="ARBA" id="ARBA00023242"/>
    </source>
</evidence>
<evidence type="ECO:0000313" key="9">
    <source>
        <dbReference type="Proteomes" id="UP001172684"/>
    </source>
</evidence>
<feature type="domain" description="BHLH" evidence="7">
    <location>
        <begin position="485"/>
        <end position="536"/>
    </location>
</feature>
<dbReference type="InterPro" id="IPR011598">
    <property type="entry name" value="bHLH_dom"/>
</dbReference>
<accession>A0ABQ9NT63</accession>